<dbReference type="EMBL" id="NMPM01000190">
    <property type="protein sequence ID" value="PAV24419.1"/>
    <property type="molecule type" value="Genomic_DNA"/>
</dbReference>
<accession>A0A2A2HYV0</accession>
<dbReference type="SUPFAM" id="SSF53383">
    <property type="entry name" value="PLP-dependent transferases"/>
    <property type="match status" value="1"/>
</dbReference>
<dbReference type="Proteomes" id="UP000218332">
    <property type="component" value="Unassembled WGS sequence"/>
</dbReference>
<dbReference type="GO" id="GO:0008483">
    <property type="term" value="F:transaminase activity"/>
    <property type="evidence" value="ECO:0007669"/>
    <property type="project" value="UniProtKB-KW"/>
</dbReference>
<keyword evidence="1" id="KW-0032">Aminotransferase</keyword>
<keyword evidence="2" id="KW-1185">Reference proteome</keyword>
<protein>
    <submittedName>
        <fullName evidence="1">Aminotransferase</fullName>
    </submittedName>
</protein>
<reference evidence="1 2" key="1">
    <citation type="submission" date="2017-07" db="EMBL/GenBank/DDBJ databases">
        <title>Tamlnaduibacter salinus (Mi-7) genome sequencing.</title>
        <authorList>
            <person name="Verma A."/>
            <person name="Krishnamurthi S."/>
        </authorList>
    </citation>
    <scope>NUCLEOTIDE SEQUENCE [LARGE SCALE GENOMIC DNA]</scope>
    <source>
        <strain evidence="1 2">Mi-7</strain>
    </source>
</reference>
<proteinExistence type="predicted"/>
<keyword evidence="1" id="KW-0808">Transferase</keyword>
<gene>
    <name evidence="1" type="ORF">CF392_16390</name>
</gene>
<name>A0A2A2HYV0_9GAMM</name>
<dbReference type="InterPro" id="IPR015422">
    <property type="entry name" value="PyrdxlP-dep_Trfase_small"/>
</dbReference>
<feature type="non-terminal residue" evidence="1">
    <location>
        <position position="1"/>
    </location>
</feature>
<dbReference type="AlphaFoldDB" id="A0A2A2HYV0"/>
<evidence type="ECO:0000313" key="2">
    <source>
        <dbReference type="Proteomes" id="UP000218332"/>
    </source>
</evidence>
<dbReference type="InterPro" id="IPR015424">
    <property type="entry name" value="PyrdxlP-dep_Trfase"/>
</dbReference>
<organism evidence="1 2">
    <name type="scientific">Tamilnaduibacter salinus</name>
    <dbReference type="NCBI Taxonomy" id="1484056"/>
    <lineage>
        <taxon>Bacteria</taxon>
        <taxon>Pseudomonadati</taxon>
        <taxon>Pseudomonadota</taxon>
        <taxon>Gammaproteobacteria</taxon>
        <taxon>Pseudomonadales</taxon>
        <taxon>Marinobacteraceae</taxon>
        <taxon>Tamilnaduibacter</taxon>
    </lineage>
</organism>
<dbReference type="Gene3D" id="3.90.1150.10">
    <property type="entry name" value="Aspartate Aminotransferase, domain 1"/>
    <property type="match status" value="1"/>
</dbReference>
<comment type="caution">
    <text evidence="1">The sequence shown here is derived from an EMBL/GenBank/DDBJ whole genome shotgun (WGS) entry which is preliminary data.</text>
</comment>
<evidence type="ECO:0000313" key="1">
    <source>
        <dbReference type="EMBL" id="PAV24419.1"/>
    </source>
</evidence>
<sequence length="146" mass="16378">AIGRIQLQRMPEWHRRRLANSEKIWRVARSLPGLSAPDLPQHIGHGCYKCYIYVVPGELAKGWDRDRIAGSIVERGVPCFTGSCSEVYREKAFLDAGLAPEKPLETARWLGIVSLMFLVHPTLTDDEINKTLEALSEVMECATDGE</sequence>